<dbReference type="Pfam" id="PF13193">
    <property type="entry name" value="AMP-binding_C"/>
    <property type="match status" value="1"/>
</dbReference>
<dbReference type="InterPro" id="IPR045851">
    <property type="entry name" value="AMP-bd_C_sf"/>
</dbReference>
<sequence>MQPDLAGIPPVHVNLATRAVVGDALTRTAQMFGARTAVVDGGREVTYRELDETSNALAHALLDTGLTRQQPVAMLMRNTWQFVATYFACAKSALVAMPVNIALSPDDIAWILRDAGVTTIVADAAALPLLETFLAGEHPELTVVAVGESAPGTVGDLDVIDWDEFAARGSRTAVEVIVEDRDTVQCLYTSGTTSRPKGVLVSHVSVLVGGMTNALQIGHSWGADPSTLVNVLPLFHTTALNTLVLPVLFTGGAVVLHAQFDPAAILADIEHHSATHLMLLPIMYRALIAARGEIGAGLPSVRRAVYAMAPMPAELLDQVDELFPNASVILGSGQTEVVPATVLQWEEHRHTKANSWGPATPTVRIGIMDSEGSLVPDGDTGEIVYRGPHVASGYWNNPDANRAAFAHGWFHSGDIGHLDDEQVVWFTDRLKDIIKSGGENVSSVDVERVVTSAPGVAECSIVGVPDQRWGEAVCAVVVANDPAAVDDEFAARVIAHAKSNLAGFQVPKRVVVVDSLPKTATGKTRKHALRAQLAN</sequence>
<dbReference type="STRING" id="168276.SAMN05444580_10822"/>
<reference evidence="5 6" key="1">
    <citation type="submission" date="2016-10" db="EMBL/GenBank/DDBJ databases">
        <authorList>
            <person name="de Groot N.N."/>
        </authorList>
    </citation>
    <scope>NUCLEOTIDE SEQUENCE [LARGE SCALE GENOMIC DNA]</scope>
    <source>
        <strain evidence="5 6">JCM 11308</strain>
    </source>
</reference>
<dbReference type="Gene3D" id="3.40.50.12780">
    <property type="entry name" value="N-terminal domain of ligase-like"/>
    <property type="match status" value="1"/>
</dbReference>
<dbReference type="InterPro" id="IPR000873">
    <property type="entry name" value="AMP-dep_synth/lig_dom"/>
</dbReference>
<evidence type="ECO:0000313" key="5">
    <source>
        <dbReference type="EMBL" id="SDD94831.1"/>
    </source>
</evidence>
<feature type="domain" description="AMP-binding enzyme C-terminal" evidence="4">
    <location>
        <begin position="446"/>
        <end position="523"/>
    </location>
</feature>
<feature type="domain" description="AMP-dependent synthetase/ligase" evidence="3">
    <location>
        <begin position="26"/>
        <end position="395"/>
    </location>
</feature>
<dbReference type="Proteomes" id="UP000199417">
    <property type="component" value="Unassembled WGS sequence"/>
</dbReference>
<dbReference type="RefSeq" id="WP_072847162.1">
    <property type="nucleotide sequence ID" value="NZ_FNAB01000008.1"/>
</dbReference>
<evidence type="ECO:0000259" key="4">
    <source>
        <dbReference type="Pfam" id="PF13193"/>
    </source>
</evidence>
<gene>
    <name evidence="5" type="ORF">SAMN05444580_10822</name>
</gene>
<evidence type="ECO:0000313" key="6">
    <source>
        <dbReference type="Proteomes" id="UP000199417"/>
    </source>
</evidence>
<dbReference type="PANTHER" id="PTHR43201">
    <property type="entry name" value="ACYL-COA SYNTHETASE"/>
    <property type="match status" value="1"/>
</dbReference>
<keyword evidence="2 5" id="KW-0436">Ligase</keyword>
<dbReference type="FunFam" id="3.30.300.30:FF:000008">
    <property type="entry name" value="2,3-dihydroxybenzoate-AMP ligase"/>
    <property type="match status" value="1"/>
</dbReference>
<evidence type="ECO:0000256" key="1">
    <source>
        <dbReference type="ARBA" id="ARBA00006432"/>
    </source>
</evidence>
<protein>
    <submittedName>
        <fullName evidence="5">Acyl-CoA synthetase (AMP-forming)/AMP-acid ligase II</fullName>
    </submittedName>
</protein>
<proteinExistence type="inferred from homology"/>
<name>A0A1G6YX00_9NOCA</name>
<dbReference type="InterPro" id="IPR042099">
    <property type="entry name" value="ANL_N_sf"/>
</dbReference>
<dbReference type="Gene3D" id="3.30.300.30">
    <property type="match status" value="1"/>
</dbReference>
<evidence type="ECO:0000256" key="2">
    <source>
        <dbReference type="ARBA" id="ARBA00022598"/>
    </source>
</evidence>
<dbReference type="GO" id="GO:0006631">
    <property type="term" value="P:fatty acid metabolic process"/>
    <property type="evidence" value="ECO:0007669"/>
    <property type="project" value="TreeGrafter"/>
</dbReference>
<organism evidence="5 6">
    <name type="scientific">Rhodococcus tukisamuensis</name>
    <dbReference type="NCBI Taxonomy" id="168276"/>
    <lineage>
        <taxon>Bacteria</taxon>
        <taxon>Bacillati</taxon>
        <taxon>Actinomycetota</taxon>
        <taxon>Actinomycetes</taxon>
        <taxon>Mycobacteriales</taxon>
        <taxon>Nocardiaceae</taxon>
        <taxon>Rhodococcus</taxon>
    </lineage>
</organism>
<dbReference type="InterPro" id="IPR025110">
    <property type="entry name" value="AMP-bd_C"/>
</dbReference>
<dbReference type="GO" id="GO:0031956">
    <property type="term" value="F:medium-chain fatty acid-CoA ligase activity"/>
    <property type="evidence" value="ECO:0007669"/>
    <property type="project" value="TreeGrafter"/>
</dbReference>
<dbReference type="PANTHER" id="PTHR43201:SF32">
    <property type="entry name" value="2-SUCCINYLBENZOATE--COA LIGASE, CHLOROPLASTIC_PEROXISOMAL"/>
    <property type="match status" value="1"/>
</dbReference>
<keyword evidence="6" id="KW-1185">Reference proteome</keyword>
<dbReference type="EMBL" id="FNAB01000008">
    <property type="protein sequence ID" value="SDD94831.1"/>
    <property type="molecule type" value="Genomic_DNA"/>
</dbReference>
<comment type="similarity">
    <text evidence="1">Belongs to the ATP-dependent AMP-binding enzyme family.</text>
</comment>
<dbReference type="AlphaFoldDB" id="A0A1G6YX00"/>
<evidence type="ECO:0000259" key="3">
    <source>
        <dbReference type="Pfam" id="PF00501"/>
    </source>
</evidence>
<accession>A0A1G6YX00</accession>
<dbReference type="Pfam" id="PF00501">
    <property type="entry name" value="AMP-binding"/>
    <property type="match status" value="1"/>
</dbReference>
<dbReference type="SUPFAM" id="SSF56801">
    <property type="entry name" value="Acetyl-CoA synthetase-like"/>
    <property type="match status" value="1"/>
</dbReference>